<sequence>MKDTRAEGNFRRNSKYRNFLRHFLLVVCTVILTSPSVSCTNNNNGDSISETQPEYSMSGPPDPTIRIFLFSFERGELLQVTDTPNSDVVLTKAPGYFQAYMFECNGTFPVQWSYAGDG</sequence>
<feature type="signal peptide" evidence="1">
    <location>
        <begin position="1"/>
        <end position="39"/>
    </location>
</feature>
<feature type="non-terminal residue" evidence="2">
    <location>
        <position position="118"/>
    </location>
</feature>
<evidence type="ECO:0000256" key="1">
    <source>
        <dbReference type="SAM" id="SignalP"/>
    </source>
</evidence>
<protein>
    <submittedName>
        <fullName evidence="2">Uncharacterized protein</fullName>
    </submittedName>
</protein>
<feature type="chain" id="PRO_5035283915" evidence="1">
    <location>
        <begin position="40"/>
        <end position="118"/>
    </location>
</feature>
<proteinExistence type="predicted"/>
<dbReference type="EMBL" id="CAJVCH010410824">
    <property type="protein sequence ID" value="CAG7818085.1"/>
    <property type="molecule type" value="Genomic_DNA"/>
</dbReference>
<dbReference type="Proteomes" id="UP000708208">
    <property type="component" value="Unassembled WGS sequence"/>
</dbReference>
<keyword evidence="3" id="KW-1185">Reference proteome</keyword>
<gene>
    <name evidence="2" type="ORF">AFUS01_LOCUS28612</name>
</gene>
<organism evidence="2 3">
    <name type="scientific">Allacma fusca</name>
    <dbReference type="NCBI Taxonomy" id="39272"/>
    <lineage>
        <taxon>Eukaryota</taxon>
        <taxon>Metazoa</taxon>
        <taxon>Ecdysozoa</taxon>
        <taxon>Arthropoda</taxon>
        <taxon>Hexapoda</taxon>
        <taxon>Collembola</taxon>
        <taxon>Symphypleona</taxon>
        <taxon>Sminthuridae</taxon>
        <taxon>Allacma</taxon>
    </lineage>
</organism>
<accession>A0A8J2KN49</accession>
<reference evidence="2" key="1">
    <citation type="submission" date="2021-06" db="EMBL/GenBank/DDBJ databases">
        <authorList>
            <person name="Hodson N. C."/>
            <person name="Mongue J. A."/>
            <person name="Jaron S. K."/>
        </authorList>
    </citation>
    <scope>NUCLEOTIDE SEQUENCE</scope>
</reference>
<dbReference type="AlphaFoldDB" id="A0A8J2KN49"/>
<name>A0A8J2KN49_9HEXA</name>
<evidence type="ECO:0000313" key="3">
    <source>
        <dbReference type="Proteomes" id="UP000708208"/>
    </source>
</evidence>
<evidence type="ECO:0000313" key="2">
    <source>
        <dbReference type="EMBL" id="CAG7818085.1"/>
    </source>
</evidence>
<keyword evidence="1" id="KW-0732">Signal</keyword>
<comment type="caution">
    <text evidence="2">The sequence shown here is derived from an EMBL/GenBank/DDBJ whole genome shotgun (WGS) entry which is preliminary data.</text>
</comment>